<organism evidence="2 3">
    <name type="scientific">Linnemannia hyalina</name>
    <dbReference type="NCBI Taxonomy" id="64524"/>
    <lineage>
        <taxon>Eukaryota</taxon>
        <taxon>Fungi</taxon>
        <taxon>Fungi incertae sedis</taxon>
        <taxon>Mucoromycota</taxon>
        <taxon>Mortierellomycotina</taxon>
        <taxon>Mortierellomycetes</taxon>
        <taxon>Mortierellales</taxon>
        <taxon>Mortierellaceae</taxon>
        <taxon>Linnemannia</taxon>
    </lineage>
</organism>
<feature type="region of interest" description="Disordered" evidence="1">
    <location>
        <begin position="36"/>
        <end position="78"/>
    </location>
</feature>
<feature type="compositionally biased region" description="Basic and acidic residues" evidence="1">
    <location>
        <begin position="169"/>
        <end position="178"/>
    </location>
</feature>
<feature type="region of interest" description="Disordered" evidence="1">
    <location>
        <begin position="114"/>
        <end position="178"/>
    </location>
</feature>
<dbReference type="EMBL" id="JAHRHY010000017">
    <property type="protein sequence ID" value="KAG9062908.1"/>
    <property type="molecule type" value="Genomic_DNA"/>
</dbReference>
<accession>A0A9P7XMN3</accession>
<evidence type="ECO:0000256" key="1">
    <source>
        <dbReference type="SAM" id="MobiDB-lite"/>
    </source>
</evidence>
<comment type="caution">
    <text evidence="2">The sequence shown here is derived from an EMBL/GenBank/DDBJ whole genome shotgun (WGS) entry which is preliminary data.</text>
</comment>
<sequence>MSLLRLTARRSVNSALFNGTPGFARVPLLARSLASNAAQKDEKEELMKHAPGWKHENASESEASVKADREPHSRDVSHMQDDTVKHLKQGEEDFVDHIKAKATETAQGYMDKAKSMGSQASDQGGEYVDKAKQAGQQAKEEYGDKNQKASQQAREVGDKTKAMGSKLPDQAKKVGEEAKSMGSKVSEYGGEYVDQAKKAGQKYLKEEDYVVRAKDGAQKVSDFVKSTVDSAKKAVGMESSSSGNNTKH</sequence>
<dbReference type="AlphaFoldDB" id="A0A9P7XMN3"/>
<feature type="compositionally biased region" description="Basic and acidic residues" evidence="1">
    <location>
        <begin position="39"/>
        <end position="78"/>
    </location>
</feature>
<protein>
    <submittedName>
        <fullName evidence="2">Uncharacterized protein</fullName>
    </submittedName>
</protein>
<evidence type="ECO:0000313" key="2">
    <source>
        <dbReference type="EMBL" id="KAG9062908.1"/>
    </source>
</evidence>
<dbReference type="Proteomes" id="UP000707451">
    <property type="component" value="Unassembled WGS sequence"/>
</dbReference>
<reference evidence="2" key="1">
    <citation type="submission" date="2021-06" db="EMBL/GenBank/DDBJ databases">
        <title>Genome Sequence of Mortierella hyaline Strain SCG-10, a Cold-Adapted, Nitrate-Reducing Fungus Isolated from Soil in Minnesota, USA.</title>
        <authorList>
            <person name="Aldossari N."/>
        </authorList>
    </citation>
    <scope>NUCLEOTIDE SEQUENCE</scope>
    <source>
        <strain evidence="2">SCG-10</strain>
    </source>
</reference>
<proteinExistence type="predicted"/>
<dbReference type="OrthoDB" id="529205at2759"/>
<keyword evidence="3" id="KW-1185">Reference proteome</keyword>
<gene>
    <name evidence="2" type="ORF">KI688_004505</name>
</gene>
<feature type="compositionally biased region" description="Basic and acidic residues" evidence="1">
    <location>
        <begin position="127"/>
        <end position="147"/>
    </location>
</feature>
<name>A0A9P7XMN3_9FUNG</name>
<evidence type="ECO:0000313" key="3">
    <source>
        <dbReference type="Proteomes" id="UP000707451"/>
    </source>
</evidence>